<organism evidence="1">
    <name type="scientific">uncultured Desulfovibrio sp</name>
    <dbReference type="NCBI Taxonomy" id="167968"/>
    <lineage>
        <taxon>Bacteria</taxon>
        <taxon>Pseudomonadati</taxon>
        <taxon>Thermodesulfobacteriota</taxon>
        <taxon>Desulfovibrionia</taxon>
        <taxon>Desulfovibrionales</taxon>
        <taxon>Desulfovibrionaceae</taxon>
        <taxon>Desulfovibrio</taxon>
        <taxon>environmental samples</taxon>
    </lineage>
</organism>
<sequence>MSAEGMMSGSIRFPFWELNRRPKTGFEVVDEKPQVSVFTATRHPRPVQGNQGRKSFLWSDCREMVVRDDFGVYYQGVTRNAGFETVLW</sequence>
<protein>
    <submittedName>
        <fullName evidence="1">Uncharacterized protein</fullName>
    </submittedName>
</protein>
<proteinExistence type="predicted"/>
<evidence type="ECO:0000313" key="1">
    <source>
        <dbReference type="EMBL" id="SBW00689.1"/>
    </source>
</evidence>
<dbReference type="AlphaFoldDB" id="A0A212JML5"/>
<accession>A0A212JML5</accession>
<gene>
    <name evidence="1" type="ORF">KM92DES2_11392</name>
</gene>
<dbReference type="EMBL" id="FLUP01000001">
    <property type="protein sequence ID" value="SBW00689.1"/>
    <property type="molecule type" value="Genomic_DNA"/>
</dbReference>
<reference evidence="1" key="1">
    <citation type="submission" date="2016-04" db="EMBL/GenBank/DDBJ databases">
        <authorList>
            <person name="Evans L.H."/>
            <person name="Alamgir A."/>
            <person name="Owens N."/>
            <person name="Weber N.D."/>
            <person name="Virtaneva K."/>
            <person name="Barbian K."/>
            <person name="Babar A."/>
            <person name="Rosenke K."/>
        </authorList>
    </citation>
    <scope>NUCLEOTIDE SEQUENCE</scope>
    <source>
        <strain evidence="1">92-2</strain>
    </source>
</reference>
<name>A0A212JML5_9BACT</name>